<evidence type="ECO:0000313" key="2">
    <source>
        <dbReference type="Proteomes" id="UP001164250"/>
    </source>
</evidence>
<protein>
    <submittedName>
        <fullName evidence="1">Uncharacterized protein</fullName>
    </submittedName>
</protein>
<proteinExistence type="predicted"/>
<sequence length="94" mass="10268">MGLGANDDDDVAVDDVVSDGGECNSSGKCFGSLSCSICLDLITDNGDRSWAKLQCGHQFHFIVEEAGDPDRVFFICLILPPLWPLFFKLLQQSL</sequence>
<accession>A0ACC1CBQ8</accession>
<dbReference type="EMBL" id="CM047897">
    <property type="protein sequence ID" value="KAJ0113165.1"/>
    <property type="molecule type" value="Genomic_DNA"/>
</dbReference>
<organism evidence="1 2">
    <name type="scientific">Pistacia atlantica</name>
    <dbReference type="NCBI Taxonomy" id="434234"/>
    <lineage>
        <taxon>Eukaryota</taxon>
        <taxon>Viridiplantae</taxon>
        <taxon>Streptophyta</taxon>
        <taxon>Embryophyta</taxon>
        <taxon>Tracheophyta</taxon>
        <taxon>Spermatophyta</taxon>
        <taxon>Magnoliopsida</taxon>
        <taxon>eudicotyledons</taxon>
        <taxon>Gunneridae</taxon>
        <taxon>Pentapetalae</taxon>
        <taxon>rosids</taxon>
        <taxon>malvids</taxon>
        <taxon>Sapindales</taxon>
        <taxon>Anacardiaceae</taxon>
        <taxon>Pistacia</taxon>
    </lineage>
</organism>
<comment type="caution">
    <text evidence="1">The sequence shown here is derived from an EMBL/GenBank/DDBJ whole genome shotgun (WGS) entry which is preliminary data.</text>
</comment>
<name>A0ACC1CBQ8_9ROSI</name>
<gene>
    <name evidence="1" type="ORF">Patl1_00001</name>
</gene>
<reference evidence="2" key="1">
    <citation type="journal article" date="2023" name="G3 (Bethesda)">
        <title>Genome assembly and association tests identify interacting loci associated with vigor, precocity, and sex in interspecific pistachio rootstocks.</title>
        <authorList>
            <person name="Palmer W."/>
            <person name="Jacygrad E."/>
            <person name="Sagayaradj S."/>
            <person name="Cavanaugh K."/>
            <person name="Han R."/>
            <person name="Bertier L."/>
            <person name="Beede B."/>
            <person name="Kafkas S."/>
            <person name="Golino D."/>
            <person name="Preece J."/>
            <person name="Michelmore R."/>
        </authorList>
    </citation>
    <scope>NUCLEOTIDE SEQUENCE [LARGE SCALE GENOMIC DNA]</scope>
</reference>
<dbReference type="Proteomes" id="UP001164250">
    <property type="component" value="Chromosome 1"/>
</dbReference>
<evidence type="ECO:0000313" key="1">
    <source>
        <dbReference type="EMBL" id="KAJ0113165.1"/>
    </source>
</evidence>
<keyword evidence="2" id="KW-1185">Reference proteome</keyword>